<comment type="similarity">
    <text evidence="2 11">Belongs to the ABC-2 integral membrane protein family.</text>
</comment>
<evidence type="ECO:0000256" key="3">
    <source>
        <dbReference type="ARBA" id="ARBA00022448"/>
    </source>
</evidence>
<dbReference type="GO" id="GO:0015920">
    <property type="term" value="P:lipopolysaccharide transport"/>
    <property type="evidence" value="ECO:0007669"/>
    <property type="project" value="TreeGrafter"/>
</dbReference>
<dbReference type="Proteomes" id="UP000320582">
    <property type="component" value="Unassembled WGS sequence"/>
</dbReference>
<keyword evidence="5" id="KW-0762">Sugar transport</keyword>
<dbReference type="GO" id="GO:0043190">
    <property type="term" value="C:ATP-binding cassette (ABC) transporter complex"/>
    <property type="evidence" value="ECO:0007669"/>
    <property type="project" value="InterPro"/>
</dbReference>
<comment type="caution">
    <text evidence="13">The sequence shown here is derived from an EMBL/GenBank/DDBJ whole genome shotgun (WGS) entry which is preliminary data.</text>
</comment>
<evidence type="ECO:0000256" key="9">
    <source>
        <dbReference type="ARBA" id="ARBA00023047"/>
    </source>
</evidence>
<comment type="subcellular location">
    <subcellularLocation>
        <location evidence="11">Cell inner membrane</location>
        <topology evidence="11">Multi-pass membrane protein</topology>
    </subcellularLocation>
    <subcellularLocation>
        <location evidence="1">Cell membrane</location>
        <topology evidence="1">Multi-pass membrane protein</topology>
    </subcellularLocation>
</comment>
<evidence type="ECO:0000256" key="6">
    <source>
        <dbReference type="ARBA" id="ARBA00022692"/>
    </source>
</evidence>
<protein>
    <recommendedName>
        <fullName evidence="11">Transport permease protein</fullName>
    </recommendedName>
</protein>
<evidence type="ECO:0000313" key="14">
    <source>
        <dbReference type="Proteomes" id="UP000320582"/>
    </source>
</evidence>
<dbReference type="InterPro" id="IPR013525">
    <property type="entry name" value="ABC2_TM"/>
</dbReference>
<dbReference type="InterPro" id="IPR047817">
    <property type="entry name" value="ABC2_TM_bact-type"/>
</dbReference>
<feature type="transmembrane region" description="Helical" evidence="11">
    <location>
        <begin position="156"/>
        <end position="179"/>
    </location>
</feature>
<feature type="transmembrane region" description="Helical" evidence="11">
    <location>
        <begin position="77"/>
        <end position="98"/>
    </location>
</feature>
<dbReference type="EMBL" id="VFPT01000002">
    <property type="protein sequence ID" value="TQM90352.1"/>
    <property type="molecule type" value="Genomic_DNA"/>
</dbReference>
<keyword evidence="9" id="KW-0625">Polysaccharide transport</keyword>
<dbReference type="PRINTS" id="PR00164">
    <property type="entry name" value="ABC2TRNSPORT"/>
</dbReference>
<evidence type="ECO:0000259" key="12">
    <source>
        <dbReference type="PROSITE" id="PS51012"/>
    </source>
</evidence>
<dbReference type="GO" id="GO:0015774">
    <property type="term" value="P:polysaccharide transport"/>
    <property type="evidence" value="ECO:0007669"/>
    <property type="project" value="UniProtKB-KW"/>
</dbReference>
<keyword evidence="7" id="KW-0972">Capsule biogenesis/degradation</keyword>
<keyword evidence="8 11" id="KW-1133">Transmembrane helix</keyword>
<evidence type="ECO:0000313" key="13">
    <source>
        <dbReference type="EMBL" id="TQM90352.1"/>
    </source>
</evidence>
<keyword evidence="10 11" id="KW-0472">Membrane</keyword>
<evidence type="ECO:0000256" key="4">
    <source>
        <dbReference type="ARBA" id="ARBA00022475"/>
    </source>
</evidence>
<name>A0A543K5K5_9RHOB</name>
<dbReference type="PANTHER" id="PTHR30413:SF10">
    <property type="entry name" value="CAPSULE POLYSACCHARIDE EXPORT INNER-MEMBRANE PROTEIN CTRC"/>
    <property type="match status" value="1"/>
</dbReference>
<keyword evidence="3 11" id="KW-0813">Transport</keyword>
<accession>A0A543K5K5</accession>
<reference evidence="13 14" key="1">
    <citation type="submission" date="2019-06" db="EMBL/GenBank/DDBJ databases">
        <title>Genomic Encyclopedia of Archaeal and Bacterial Type Strains, Phase II (KMG-II): from individual species to whole genera.</title>
        <authorList>
            <person name="Goeker M."/>
        </authorList>
    </citation>
    <scope>NUCLEOTIDE SEQUENCE [LARGE SCALE GENOMIC DNA]</scope>
    <source>
        <strain evidence="13 14">DSM 18423</strain>
    </source>
</reference>
<dbReference type="PANTHER" id="PTHR30413">
    <property type="entry name" value="INNER MEMBRANE TRANSPORT PERMEASE"/>
    <property type="match status" value="1"/>
</dbReference>
<evidence type="ECO:0000256" key="11">
    <source>
        <dbReference type="RuleBase" id="RU361157"/>
    </source>
</evidence>
<dbReference type="InterPro" id="IPR000412">
    <property type="entry name" value="ABC_2_transport"/>
</dbReference>
<feature type="transmembrane region" description="Helical" evidence="11">
    <location>
        <begin position="119"/>
        <end position="144"/>
    </location>
</feature>
<feature type="transmembrane region" description="Helical" evidence="11">
    <location>
        <begin position="44"/>
        <end position="65"/>
    </location>
</feature>
<dbReference type="AlphaFoldDB" id="A0A543K5K5"/>
<evidence type="ECO:0000256" key="10">
    <source>
        <dbReference type="ARBA" id="ARBA00023136"/>
    </source>
</evidence>
<dbReference type="Pfam" id="PF01061">
    <property type="entry name" value="ABC2_membrane"/>
    <property type="match status" value="1"/>
</dbReference>
<keyword evidence="14" id="KW-1185">Reference proteome</keyword>
<feature type="transmembrane region" description="Helical" evidence="11">
    <location>
        <begin position="186"/>
        <end position="205"/>
    </location>
</feature>
<evidence type="ECO:0000256" key="5">
    <source>
        <dbReference type="ARBA" id="ARBA00022597"/>
    </source>
</evidence>
<dbReference type="PROSITE" id="PS51012">
    <property type="entry name" value="ABC_TM2"/>
    <property type="match status" value="1"/>
</dbReference>
<sequence length="271" mass="30610">MSTVERSTTRSPRHTESYMVSAIRCIAALVLREMGTRYGRQPGGYVWALVQPLGMIILLSFAFSLLARSPALGTSFLLFKATGMLILQLFNNVGGSVGQSMSYSKSLLFYPRVTWLDAVVARFLLNGLVTLVVTFIILTGIIIYDDVRTVLDWSKIFLGLFLTLVFGLGVGSLNCFLFMRFPVWQNIWAILTAPLFIISGVIFLYEDLPTLAQQILWWNPLIHITGVMRDGFYPTYSPRYISILYVLACALIPMVVGLMLMRQFHRDLLNR</sequence>
<evidence type="ECO:0000256" key="8">
    <source>
        <dbReference type="ARBA" id="ARBA00022989"/>
    </source>
</evidence>
<proteinExistence type="inferred from homology"/>
<evidence type="ECO:0000256" key="7">
    <source>
        <dbReference type="ARBA" id="ARBA00022903"/>
    </source>
</evidence>
<evidence type="ECO:0000256" key="1">
    <source>
        <dbReference type="ARBA" id="ARBA00004651"/>
    </source>
</evidence>
<keyword evidence="6 11" id="KW-0812">Transmembrane</keyword>
<dbReference type="RefSeq" id="WP_246086384.1">
    <property type="nucleotide sequence ID" value="NZ_VFPT01000002.1"/>
</dbReference>
<evidence type="ECO:0000256" key="2">
    <source>
        <dbReference type="ARBA" id="ARBA00007783"/>
    </source>
</evidence>
<organism evidence="13 14">
    <name type="scientific">Roseinatronobacter monicus</name>
    <dbReference type="NCBI Taxonomy" id="393481"/>
    <lineage>
        <taxon>Bacteria</taxon>
        <taxon>Pseudomonadati</taxon>
        <taxon>Pseudomonadota</taxon>
        <taxon>Alphaproteobacteria</taxon>
        <taxon>Rhodobacterales</taxon>
        <taxon>Paracoccaceae</taxon>
        <taxon>Roseinatronobacter</taxon>
    </lineage>
</organism>
<keyword evidence="4 11" id="KW-1003">Cell membrane</keyword>
<gene>
    <name evidence="13" type="ORF">BD293_3729</name>
</gene>
<feature type="transmembrane region" description="Helical" evidence="11">
    <location>
        <begin position="240"/>
        <end position="261"/>
    </location>
</feature>
<feature type="domain" description="ABC transmembrane type-2" evidence="12">
    <location>
        <begin position="43"/>
        <end position="264"/>
    </location>
</feature>
<dbReference type="GO" id="GO:0140359">
    <property type="term" value="F:ABC-type transporter activity"/>
    <property type="evidence" value="ECO:0007669"/>
    <property type="project" value="InterPro"/>
</dbReference>